<dbReference type="InterPro" id="IPR013083">
    <property type="entry name" value="Znf_RING/FYVE/PHD"/>
</dbReference>
<dbReference type="EMBL" id="CAJPEV010001380">
    <property type="protein sequence ID" value="CAG0892318.1"/>
    <property type="molecule type" value="Genomic_DNA"/>
</dbReference>
<keyword evidence="2" id="KW-0812">Transmembrane</keyword>
<dbReference type="InterPro" id="IPR051653">
    <property type="entry name" value="E3_ligase_sorting_rcpt"/>
</dbReference>
<dbReference type="PANTHER" id="PTHR47168">
    <property type="entry name" value="RING ZINC FINGER DOMAIN SUPERFAMILY PROTEIN-RELATED"/>
    <property type="match status" value="1"/>
</dbReference>
<evidence type="ECO:0000256" key="4">
    <source>
        <dbReference type="ARBA" id="ARBA00022771"/>
    </source>
</evidence>
<dbReference type="EMBL" id="LR900897">
    <property type="protein sequence ID" value="CAD7247204.1"/>
    <property type="molecule type" value="Genomic_DNA"/>
</dbReference>
<organism evidence="9">
    <name type="scientific">Darwinula stevensoni</name>
    <dbReference type="NCBI Taxonomy" id="69355"/>
    <lineage>
        <taxon>Eukaryota</taxon>
        <taxon>Metazoa</taxon>
        <taxon>Ecdysozoa</taxon>
        <taxon>Arthropoda</taxon>
        <taxon>Crustacea</taxon>
        <taxon>Oligostraca</taxon>
        <taxon>Ostracoda</taxon>
        <taxon>Podocopa</taxon>
        <taxon>Podocopida</taxon>
        <taxon>Darwinulocopina</taxon>
        <taxon>Darwinuloidea</taxon>
        <taxon>Darwinulidae</taxon>
        <taxon>Darwinula</taxon>
    </lineage>
</organism>
<dbReference type="PANTHER" id="PTHR47168:SF1">
    <property type="entry name" value="OS02G0798600 PROTEIN"/>
    <property type="match status" value="1"/>
</dbReference>
<keyword evidence="7" id="KW-0472">Membrane</keyword>
<reference evidence="9" key="1">
    <citation type="submission" date="2020-11" db="EMBL/GenBank/DDBJ databases">
        <authorList>
            <person name="Tran Van P."/>
        </authorList>
    </citation>
    <scope>NUCLEOTIDE SEQUENCE</scope>
</reference>
<evidence type="ECO:0000256" key="3">
    <source>
        <dbReference type="ARBA" id="ARBA00022723"/>
    </source>
</evidence>
<dbReference type="SUPFAM" id="SSF57850">
    <property type="entry name" value="RING/U-box"/>
    <property type="match status" value="1"/>
</dbReference>
<dbReference type="Proteomes" id="UP000677054">
    <property type="component" value="Unassembled WGS sequence"/>
</dbReference>
<dbReference type="AlphaFoldDB" id="A0A7R8XAW8"/>
<evidence type="ECO:0000256" key="7">
    <source>
        <dbReference type="ARBA" id="ARBA00023136"/>
    </source>
</evidence>
<dbReference type="OrthoDB" id="8062037at2759"/>
<accession>A0A7R8XAW8</accession>
<name>A0A7R8XAW8_9CRUS</name>
<comment type="subcellular location">
    <subcellularLocation>
        <location evidence="1">Membrane</location>
        <topology evidence="1">Single-pass membrane protein</topology>
    </subcellularLocation>
</comment>
<protein>
    <recommendedName>
        <fullName evidence="8">RING-type domain-containing protein</fullName>
    </recommendedName>
</protein>
<evidence type="ECO:0000256" key="5">
    <source>
        <dbReference type="ARBA" id="ARBA00022833"/>
    </source>
</evidence>
<keyword evidence="5" id="KW-0862">Zinc</keyword>
<dbReference type="GO" id="GO:0008270">
    <property type="term" value="F:zinc ion binding"/>
    <property type="evidence" value="ECO:0007669"/>
    <property type="project" value="UniProtKB-KW"/>
</dbReference>
<dbReference type="GO" id="GO:0016020">
    <property type="term" value="C:membrane"/>
    <property type="evidence" value="ECO:0007669"/>
    <property type="project" value="UniProtKB-SubCell"/>
</dbReference>
<evidence type="ECO:0000256" key="1">
    <source>
        <dbReference type="ARBA" id="ARBA00004167"/>
    </source>
</evidence>
<evidence type="ECO:0000313" key="9">
    <source>
        <dbReference type="EMBL" id="CAD7247204.1"/>
    </source>
</evidence>
<evidence type="ECO:0000313" key="10">
    <source>
        <dbReference type="Proteomes" id="UP000677054"/>
    </source>
</evidence>
<proteinExistence type="predicted"/>
<evidence type="ECO:0000259" key="8">
    <source>
        <dbReference type="Pfam" id="PF17123"/>
    </source>
</evidence>
<gene>
    <name evidence="9" type="ORF">DSTB1V02_LOCUS7038</name>
</gene>
<keyword evidence="4" id="KW-0863">Zinc-finger</keyword>
<evidence type="ECO:0000256" key="2">
    <source>
        <dbReference type="ARBA" id="ARBA00022692"/>
    </source>
</evidence>
<evidence type="ECO:0000256" key="6">
    <source>
        <dbReference type="ARBA" id="ARBA00022989"/>
    </source>
</evidence>
<dbReference type="InterPro" id="IPR001841">
    <property type="entry name" value="Znf_RING"/>
</dbReference>
<dbReference type="Pfam" id="PF17123">
    <property type="entry name" value="zf-RING_11"/>
    <property type="match status" value="1"/>
</dbReference>
<keyword evidence="10" id="KW-1185">Reference proteome</keyword>
<keyword evidence="3" id="KW-0479">Metal-binding</keyword>
<dbReference type="Gene3D" id="3.30.40.10">
    <property type="entry name" value="Zinc/RING finger domain, C3HC4 (zinc finger)"/>
    <property type="match status" value="1"/>
</dbReference>
<sequence>MLIVRCVREGPGRFRLPFRSLVKIPTITYRKGDPYDTCAICLEDYEEGERLRVLPCSHGLTLTPLPDINKAGDKKKQIIERGH</sequence>
<keyword evidence="6" id="KW-1133">Transmembrane helix</keyword>
<feature type="domain" description="RING-type" evidence="8">
    <location>
        <begin position="38"/>
        <end position="58"/>
    </location>
</feature>